<keyword evidence="4" id="KW-0067">ATP-binding</keyword>
<dbReference type="InterPro" id="IPR042099">
    <property type="entry name" value="ANL_N_sf"/>
</dbReference>
<dbReference type="PANTHER" id="PTHR42921">
    <property type="entry name" value="ACETOACETYL-COA SYNTHETASE"/>
    <property type="match status" value="1"/>
</dbReference>
<feature type="domain" description="AMP-binding enzyme C-terminal" evidence="6">
    <location>
        <begin position="543"/>
        <end position="616"/>
    </location>
</feature>
<dbReference type="GO" id="GO:0005524">
    <property type="term" value="F:ATP binding"/>
    <property type="evidence" value="ECO:0007669"/>
    <property type="project" value="UniProtKB-KW"/>
</dbReference>
<dbReference type="Gene3D" id="3.30.300.30">
    <property type="match status" value="1"/>
</dbReference>
<dbReference type="EMBL" id="QFFI01000032">
    <property type="protein sequence ID" value="PWG61541.1"/>
    <property type="molecule type" value="Genomic_DNA"/>
</dbReference>
<evidence type="ECO:0000313" key="9">
    <source>
        <dbReference type="Proteomes" id="UP000245474"/>
    </source>
</evidence>
<comment type="similarity">
    <text evidence="1">Belongs to the ATP-dependent AMP-binding enzyme family.</text>
</comment>
<dbReference type="InterPro" id="IPR020845">
    <property type="entry name" value="AMP-binding_CS"/>
</dbReference>
<evidence type="ECO:0000256" key="3">
    <source>
        <dbReference type="ARBA" id="ARBA00022741"/>
    </source>
</evidence>
<evidence type="ECO:0000256" key="4">
    <source>
        <dbReference type="ARBA" id="ARBA00022840"/>
    </source>
</evidence>
<dbReference type="OrthoDB" id="9803968at2"/>
<dbReference type="InterPro" id="IPR000873">
    <property type="entry name" value="AMP-dep_synth/lig_dom"/>
</dbReference>
<dbReference type="Pfam" id="PF16177">
    <property type="entry name" value="ACAS_N"/>
    <property type="match status" value="1"/>
</dbReference>
<comment type="caution">
    <text evidence="8">The sequence shown here is derived from an EMBL/GenBank/DDBJ whole genome shotgun (WGS) entry which is preliminary data.</text>
</comment>
<dbReference type="SUPFAM" id="SSF56801">
    <property type="entry name" value="Acetyl-CoA synthetase-like"/>
    <property type="match status" value="1"/>
</dbReference>
<reference evidence="8 9" key="1">
    <citation type="submission" date="2018-05" db="EMBL/GenBank/DDBJ databases">
        <title>Spiribacter halobius sp. nov., a moderately halophilic bacterium isolated from marine solar saltern.</title>
        <authorList>
            <person name="Zheng W.-S."/>
            <person name="Lu D.-C."/>
            <person name="Du Z.-J."/>
        </authorList>
    </citation>
    <scope>NUCLEOTIDE SEQUENCE [LARGE SCALE GENOMIC DNA]</scope>
    <source>
        <strain evidence="8 9">E85</strain>
    </source>
</reference>
<evidence type="ECO:0000256" key="1">
    <source>
        <dbReference type="ARBA" id="ARBA00006432"/>
    </source>
</evidence>
<dbReference type="InterPro" id="IPR045851">
    <property type="entry name" value="AMP-bd_C_sf"/>
</dbReference>
<feature type="domain" description="AMP-dependent synthetase/ligase" evidence="5">
    <location>
        <begin position="97"/>
        <end position="462"/>
    </location>
</feature>
<evidence type="ECO:0000313" key="8">
    <source>
        <dbReference type="EMBL" id="PWG61541.1"/>
    </source>
</evidence>
<proteinExistence type="inferred from homology"/>
<keyword evidence="2 8" id="KW-0436">Ligase</keyword>
<keyword evidence="9" id="KW-1185">Reference proteome</keyword>
<evidence type="ECO:0000259" key="6">
    <source>
        <dbReference type="Pfam" id="PF13193"/>
    </source>
</evidence>
<dbReference type="InterPro" id="IPR005914">
    <property type="entry name" value="Acac_CoA_synth"/>
</dbReference>
<accession>A0A2U2MXE2</accession>
<dbReference type="Proteomes" id="UP000245474">
    <property type="component" value="Unassembled WGS sequence"/>
</dbReference>
<dbReference type="GO" id="GO:0006629">
    <property type="term" value="P:lipid metabolic process"/>
    <property type="evidence" value="ECO:0007669"/>
    <property type="project" value="InterPro"/>
</dbReference>
<sequence length="655" mass="72083">MTQQKEPEILWQPSRDTVAKAEMTRFARAVGLENAPYEKLHRFSVSDLEGFWGAFWNFAGIIGSGNHRVLSVRDDARMTSAQFFPDAQLNYAENMLAGDPDEVAVIETDEHGVHREIDLAELRQRVAHAQAALESLGVQSGDRVAGLVPNNADALVMLLATASIGGIWSACAPEFGVSGILDRFGQIAPKVLVAAPGYLYNGKVHDIRERLAEVAGRIDGLEHLLLTGAEEPLPELPCNHLWLEAFDSDGRQVPHYVHVPFDQALYIIYTSGTTGLPKCIVHSAGGTLLTHRKEHMLHCDVKPGDRMFYYTNTAWMMYHWLISARASGAAVVLYDGSPLPKTGAGLDAGVLWRIAEATGVTHFGTSPKYLSLVQREGYSPGEHHDLSPLRMIMSAGAPLTEEHFEWVYSEVKPDLCLASISGGTEILGCFVMGNPTLPVRSGEIQCPALGMAVNVMDERNAPVLGRKHDLVCTEPFPSMPLTFWGEGGYQRYLDTYFGDRKEIWTHGDLAEWRLSGGLVITGRTDTLLKPGGVRIGTAEIYRVVEALDEVRDSLVIGYPTEDDQEVWLYVVTAEGVTLDDELEQRIRQRLKSEASPRHVPRRIMSVPDVPYTLSGKKVEKAVLQILTGRTVQNKGSLSNPESLEAFECESGRAAS</sequence>
<keyword evidence="3" id="KW-0547">Nucleotide-binding</keyword>
<gene>
    <name evidence="8" type="ORF">DEM34_16035</name>
</gene>
<evidence type="ECO:0000259" key="7">
    <source>
        <dbReference type="Pfam" id="PF16177"/>
    </source>
</evidence>
<protein>
    <submittedName>
        <fullName evidence="8">Acetoacetate--CoA ligase</fullName>
    </submittedName>
</protein>
<dbReference type="InterPro" id="IPR032387">
    <property type="entry name" value="ACAS_N"/>
</dbReference>
<dbReference type="NCBIfam" id="TIGR01217">
    <property type="entry name" value="ac_ac_CoA_syn"/>
    <property type="match status" value="1"/>
</dbReference>
<dbReference type="PROSITE" id="PS00455">
    <property type="entry name" value="AMP_BINDING"/>
    <property type="match status" value="1"/>
</dbReference>
<dbReference type="GO" id="GO:0030729">
    <property type="term" value="F:acetoacetate-CoA ligase activity"/>
    <property type="evidence" value="ECO:0007669"/>
    <property type="project" value="InterPro"/>
</dbReference>
<dbReference type="AlphaFoldDB" id="A0A2U2MXE2"/>
<name>A0A2U2MXE2_9GAMM</name>
<dbReference type="RefSeq" id="WP_109679853.1">
    <property type="nucleotide sequence ID" value="NZ_CP086615.1"/>
</dbReference>
<dbReference type="Gene3D" id="3.40.50.12780">
    <property type="entry name" value="N-terminal domain of ligase-like"/>
    <property type="match status" value="1"/>
</dbReference>
<dbReference type="Pfam" id="PF13193">
    <property type="entry name" value="AMP-binding_C"/>
    <property type="match status" value="1"/>
</dbReference>
<organism evidence="8 9">
    <name type="scientific">Sediminicurvatus halobius</name>
    <dbReference type="NCBI Taxonomy" id="2182432"/>
    <lineage>
        <taxon>Bacteria</taxon>
        <taxon>Pseudomonadati</taxon>
        <taxon>Pseudomonadota</taxon>
        <taxon>Gammaproteobacteria</taxon>
        <taxon>Chromatiales</taxon>
        <taxon>Ectothiorhodospiraceae</taxon>
        <taxon>Sediminicurvatus</taxon>
    </lineage>
</organism>
<feature type="domain" description="Acetyl-coenzyme A synthetase N-terminal" evidence="7">
    <location>
        <begin position="37"/>
        <end position="94"/>
    </location>
</feature>
<dbReference type="PANTHER" id="PTHR42921:SF1">
    <property type="entry name" value="ACETOACETYL-COA SYNTHETASE"/>
    <property type="match status" value="1"/>
</dbReference>
<evidence type="ECO:0000256" key="2">
    <source>
        <dbReference type="ARBA" id="ARBA00022598"/>
    </source>
</evidence>
<dbReference type="InterPro" id="IPR025110">
    <property type="entry name" value="AMP-bd_C"/>
</dbReference>
<dbReference type="Pfam" id="PF00501">
    <property type="entry name" value="AMP-binding"/>
    <property type="match status" value="1"/>
</dbReference>
<evidence type="ECO:0000259" key="5">
    <source>
        <dbReference type="Pfam" id="PF00501"/>
    </source>
</evidence>
<dbReference type="NCBIfam" id="NF002937">
    <property type="entry name" value="PRK03584.1"/>
    <property type="match status" value="1"/>
</dbReference>